<evidence type="ECO:0000259" key="3">
    <source>
        <dbReference type="Pfam" id="PF15911"/>
    </source>
</evidence>
<name>A0AAE0GXD1_9CHLO</name>
<evidence type="ECO:0000256" key="1">
    <source>
        <dbReference type="ARBA" id="ARBA00022574"/>
    </source>
</evidence>
<proteinExistence type="predicted"/>
<reference evidence="5 6" key="1">
    <citation type="journal article" date="2015" name="Genome Biol. Evol.">
        <title>Comparative Genomics of a Bacterivorous Green Alga Reveals Evolutionary Causalities and Consequences of Phago-Mixotrophic Mode of Nutrition.</title>
        <authorList>
            <person name="Burns J.A."/>
            <person name="Paasch A."/>
            <person name="Narechania A."/>
            <person name="Kim E."/>
        </authorList>
    </citation>
    <scope>NUCLEOTIDE SEQUENCE [LARGE SCALE GENOMIC DNA]</scope>
    <source>
        <strain evidence="5 6">PLY_AMNH</strain>
    </source>
</reference>
<keyword evidence="1" id="KW-0853">WD repeat</keyword>
<dbReference type="PANTHER" id="PTHR14920:SF0">
    <property type="entry name" value="WD REPEAT DOMAIN 19"/>
    <property type="match status" value="1"/>
</dbReference>
<dbReference type="Proteomes" id="UP001190700">
    <property type="component" value="Unassembled WGS sequence"/>
</dbReference>
<dbReference type="EMBL" id="LGRX02001546">
    <property type="protein sequence ID" value="KAK3285957.1"/>
    <property type="molecule type" value="Genomic_DNA"/>
</dbReference>
<dbReference type="SMART" id="SM00320">
    <property type="entry name" value="WD40"/>
    <property type="match status" value="4"/>
</dbReference>
<organism evidence="5 6">
    <name type="scientific">Cymbomonas tetramitiformis</name>
    <dbReference type="NCBI Taxonomy" id="36881"/>
    <lineage>
        <taxon>Eukaryota</taxon>
        <taxon>Viridiplantae</taxon>
        <taxon>Chlorophyta</taxon>
        <taxon>Pyramimonadophyceae</taxon>
        <taxon>Pyramimonadales</taxon>
        <taxon>Pyramimonadaceae</taxon>
        <taxon>Cymbomonas</taxon>
    </lineage>
</organism>
<dbReference type="InterPro" id="IPR039468">
    <property type="entry name" value="WDR19_WD40_rpt"/>
</dbReference>
<feature type="domain" description="WDR19 first beta-propeller" evidence="4">
    <location>
        <begin position="22"/>
        <end position="370"/>
    </location>
</feature>
<evidence type="ECO:0000313" key="6">
    <source>
        <dbReference type="Proteomes" id="UP001190700"/>
    </source>
</evidence>
<dbReference type="InterPro" id="IPR036322">
    <property type="entry name" value="WD40_repeat_dom_sf"/>
</dbReference>
<dbReference type="InterPro" id="IPR040379">
    <property type="entry name" value="WDR19/dyf-2"/>
</dbReference>
<dbReference type="FunFam" id="2.130.10.10:FF:000242">
    <property type="entry name" value="WD repeat domain 19, isoform CRA_a"/>
    <property type="match status" value="1"/>
</dbReference>
<dbReference type="SUPFAM" id="SSF50978">
    <property type="entry name" value="WD40 repeat-like"/>
    <property type="match status" value="1"/>
</dbReference>
<keyword evidence="2" id="KW-0677">Repeat</keyword>
<dbReference type="GO" id="GO:0060271">
    <property type="term" value="P:cilium assembly"/>
    <property type="evidence" value="ECO:0007669"/>
    <property type="project" value="TreeGrafter"/>
</dbReference>
<comment type="caution">
    <text evidence="5">The sequence shown here is derived from an EMBL/GenBank/DDBJ whole genome shotgun (WGS) entry which is preliminary data.</text>
</comment>
<dbReference type="SUPFAM" id="SSF69322">
    <property type="entry name" value="Tricorn protease domain 2"/>
    <property type="match status" value="1"/>
</dbReference>
<feature type="domain" description="WDR19 WD40 repeat" evidence="3">
    <location>
        <begin position="391"/>
        <end position="662"/>
    </location>
</feature>
<dbReference type="InterPro" id="IPR001680">
    <property type="entry name" value="WD40_rpt"/>
</dbReference>
<dbReference type="GO" id="GO:0035721">
    <property type="term" value="P:intraciliary retrograde transport"/>
    <property type="evidence" value="ECO:0007669"/>
    <property type="project" value="InterPro"/>
</dbReference>
<dbReference type="Gene3D" id="1.25.40.470">
    <property type="match status" value="1"/>
</dbReference>
<evidence type="ECO:0000313" key="5">
    <source>
        <dbReference type="EMBL" id="KAK3285957.1"/>
    </source>
</evidence>
<dbReference type="GO" id="GO:0005929">
    <property type="term" value="C:cilium"/>
    <property type="evidence" value="ECO:0007669"/>
    <property type="project" value="TreeGrafter"/>
</dbReference>
<dbReference type="AlphaFoldDB" id="A0AAE0GXD1"/>
<dbReference type="InterPro" id="IPR057855">
    <property type="entry name" value="Beta-prop_WDR19_1st"/>
</dbReference>
<protein>
    <submittedName>
        <fullName evidence="5">Uncharacterized protein</fullName>
    </submittedName>
</protein>
<dbReference type="Pfam" id="PF23389">
    <property type="entry name" value="Beta-prop_WDR19_1st"/>
    <property type="match status" value="1"/>
</dbReference>
<dbReference type="GO" id="GO:0030991">
    <property type="term" value="C:intraciliary transport particle A"/>
    <property type="evidence" value="ECO:0007669"/>
    <property type="project" value="TreeGrafter"/>
</dbReference>
<evidence type="ECO:0000259" key="4">
    <source>
        <dbReference type="Pfam" id="PF23389"/>
    </source>
</evidence>
<accession>A0AAE0GXD1</accession>
<dbReference type="Pfam" id="PF15911">
    <property type="entry name" value="Beta-prop_WDR19_2nd"/>
    <property type="match status" value="1"/>
</dbReference>
<gene>
    <name evidence="5" type="ORF">CYMTET_6459</name>
</gene>
<evidence type="ECO:0000256" key="2">
    <source>
        <dbReference type="ARBA" id="ARBA00022737"/>
    </source>
</evidence>
<sequence>MATRMKKLFTVGSDCHGRGRVLYSWSSKGSHLATVGNRRKVFIWDRNGRLYDEIHLPSAEAVKPAGVEEETASACVALEWDSTGERLALLPSGITTVLLYTLATRDTTKLDTNMKELAFLSWAKSAKMLAVGTGKGNVLIYNDALGKKVPIMGKHTRRITCGAWNSEGRLALGSEDRQVTVSKSEGDTIRQLGVKMEPTEIYFHDKKDEEKKLRKENTISINVGRKTIYLYRVFEEDAAAEADQDRDNPIELAFQERYGNIQCHRWFGEGYILIGFQSGFVVVISTHNKEMSEEVHSARYHKDVLSDVAYCGALDRAATCGGNLIKIIDMVGQECNEIKSDSIEFESNVVLDKLQWTQDGQVLSVSTQGGDVHSYLASLPVINDVCETRLVYLTSLLELTVLDVLTDDISKIQIETEPAFVALGTNHVAVGMNNQAWFYRIDSEGQQAHRVNQRDYLGTVEEVQLNERYAAVLSEGRVQLHVIEAGEDPGEEEDLIYPDKGHANDISCVGMTQNFLMFGTKRGSIHYYYLEDKALVNEYRHEDGEIRQLYPNPPGTRVLFVDGRHAVNLFNPVNDQVLPVPKFTGALESMLWDSADPNVFVLADNRQFYVYVYTPVSISGALISFVGTTARPTGFCPILMYNGMITCQLKSGSLERVMLTTHTSLQGQDRGILEKMKRRFNQHLALLHFKEAWEVALQVKNGDMWSALTETALTFMEVEIAIRAFRYNGNAGMVLSLQKISHLEDKNLLAGHICVLLEQDYSTAQVRRPPPPCA</sequence>
<dbReference type="Gene3D" id="2.130.10.10">
    <property type="entry name" value="YVTN repeat-like/Quinoprotein amine dehydrogenase"/>
    <property type="match status" value="2"/>
</dbReference>
<keyword evidence="6" id="KW-1185">Reference proteome</keyword>
<dbReference type="InterPro" id="IPR015943">
    <property type="entry name" value="WD40/YVTN_repeat-like_dom_sf"/>
</dbReference>
<dbReference type="PANTHER" id="PTHR14920">
    <property type="entry name" value="OSMOTIC AVOIDANCE ABNORMAL PROTEIN 1/WD REPEAT MEMBRANE PROTEIN"/>
    <property type="match status" value="1"/>
</dbReference>